<organism evidence="2 3">
    <name type="scientific">Fusarium beomiforme</name>
    <dbReference type="NCBI Taxonomy" id="44412"/>
    <lineage>
        <taxon>Eukaryota</taxon>
        <taxon>Fungi</taxon>
        <taxon>Dikarya</taxon>
        <taxon>Ascomycota</taxon>
        <taxon>Pezizomycotina</taxon>
        <taxon>Sordariomycetes</taxon>
        <taxon>Hypocreomycetidae</taxon>
        <taxon>Hypocreales</taxon>
        <taxon>Nectriaceae</taxon>
        <taxon>Fusarium</taxon>
        <taxon>Fusarium burgessii species complex</taxon>
    </lineage>
</organism>
<keyword evidence="3" id="KW-1185">Reference proteome</keyword>
<dbReference type="InterPro" id="IPR001810">
    <property type="entry name" value="F-box_dom"/>
</dbReference>
<reference evidence="2" key="1">
    <citation type="journal article" date="2017" name="Mycologia">
        <title>Fusarium algeriense, sp. nov., a novel toxigenic crown rot pathogen of durum wheat from Algeria is nested in the Fusarium burgessii species complex.</title>
        <authorList>
            <person name="Laraba I."/>
            <person name="Keddad A."/>
            <person name="Boureghda H."/>
            <person name="Abdallah N."/>
            <person name="Vaughan M.M."/>
            <person name="Proctor R.H."/>
            <person name="Busman M."/>
            <person name="O'Donnell K."/>
        </authorList>
    </citation>
    <scope>NUCLEOTIDE SEQUENCE</scope>
    <source>
        <strain evidence="2">NRRL 25174</strain>
    </source>
</reference>
<evidence type="ECO:0000259" key="1">
    <source>
        <dbReference type="PROSITE" id="PS50181"/>
    </source>
</evidence>
<dbReference type="EMBL" id="PVQB02000472">
    <property type="protein sequence ID" value="KAF4336752.1"/>
    <property type="molecule type" value="Genomic_DNA"/>
</dbReference>
<protein>
    <recommendedName>
        <fullName evidence="1">F-box domain-containing protein</fullName>
    </recommendedName>
</protein>
<feature type="domain" description="F-box" evidence="1">
    <location>
        <begin position="74"/>
        <end position="120"/>
    </location>
</feature>
<dbReference type="Pfam" id="PF00646">
    <property type="entry name" value="F-box"/>
    <property type="match status" value="1"/>
</dbReference>
<sequence>MDVDVGTDIDLCFESLASMVGRITEEERWEAIRMTCFYERRKWYFPFVDPRVYKLSSQLFKLPSDRTQTSAHDLGVLDLLPTDILEDILLQLDLRTYRFFKRVNRRARYFANNIGIYKRVWQHGKDAIHGLTRTGLSRYISYGDIHDALMNPDCTFCGVFGNFLFLPTAKRCCFECLRTSRETAVVCEEKISKREPWNRLYNGDNYFDLCDSLVAVRWFRFSDDEWCGWQNPFTRLHGVLAKDLLAAFVKVDKSLENYSQNLLKTGWLHYRLAASIIFPTFNVRTRKIDKGLSCKGCEESLSRNAEHYDFTKSQDEVFSLPCRIRDLTYCGDGVKEHFLECEDAQMLWNMTEDEIKNLPSSNVARHGGGYHVSRTHGYLMEV</sequence>
<gene>
    <name evidence="2" type="ORF">FBEOM_9383</name>
</gene>
<evidence type="ECO:0000313" key="2">
    <source>
        <dbReference type="EMBL" id="KAF4336752.1"/>
    </source>
</evidence>
<dbReference type="Proteomes" id="UP000730481">
    <property type="component" value="Unassembled WGS sequence"/>
</dbReference>
<dbReference type="InterPro" id="IPR036047">
    <property type="entry name" value="F-box-like_dom_sf"/>
</dbReference>
<proteinExistence type="predicted"/>
<comment type="caution">
    <text evidence="2">The sequence shown here is derived from an EMBL/GenBank/DDBJ whole genome shotgun (WGS) entry which is preliminary data.</text>
</comment>
<accession>A0A9P5ADK9</accession>
<dbReference type="AlphaFoldDB" id="A0A9P5ADK9"/>
<dbReference type="PROSITE" id="PS50181">
    <property type="entry name" value="FBOX"/>
    <property type="match status" value="1"/>
</dbReference>
<dbReference type="SUPFAM" id="SSF81383">
    <property type="entry name" value="F-box domain"/>
    <property type="match status" value="1"/>
</dbReference>
<evidence type="ECO:0000313" key="3">
    <source>
        <dbReference type="Proteomes" id="UP000730481"/>
    </source>
</evidence>
<dbReference type="OrthoDB" id="2687876at2759"/>
<reference evidence="2" key="2">
    <citation type="submission" date="2020-02" db="EMBL/GenBank/DDBJ databases">
        <title>Identification and distribution of gene clusters putatively required for synthesis of sphingolipid metabolism inhibitors in phylogenetically diverse species of the filamentous fungus Fusarium.</title>
        <authorList>
            <person name="Kim H.-S."/>
            <person name="Busman M."/>
            <person name="Brown D.W."/>
            <person name="Divon H."/>
            <person name="Uhlig S."/>
            <person name="Proctor R.H."/>
        </authorList>
    </citation>
    <scope>NUCLEOTIDE SEQUENCE</scope>
    <source>
        <strain evidence="2">NRRL 25174</strain>
    </source>
</reference>
<name>A0A9P5ADK9_9HYPO</name>